<dbReference type="SUPFAM" id="SSF51206">
    <property type="entry name" value="cAMP-binding domain-like"/>
    <property type="match status" value="1"/>
</dbReference>
<dbReference type="RefSeq" id="WP_084121225.1">
    <property type="nucleotide sequence ID" value="NZ_LT838813.1"/>
</dbReference>
<protein>
    <submittedName>
        <fullName evidence="1">cAMP-binding domain of CRP or a regulatory subunit of cAMP-dependent protein kinases</fullName>
    </submittedName>
</protein>
<proteinExistence type="predicted"/>
<name>A0A1W2H6H2_9BACT</name>
<evidence type="ECO:0000313" key="2">
    <source>
        <dbReference type="Proteomes" id="UP000192333"/>
    </source>
</evidence>
<dbReference type="OrthoDB" id="837280at2"/>
<sequence>MDIYKRRLQIKQYALKHSLFFNDLFYGILENTRVLSYNPFDLIGFHDDNDFLYFLNDGLVMATLEQNPDSDWYRIIYEPSPFGDISRYFLLDNNQLSWYAISQVSLLAIPFNKLMEFFKSYPQEANLLKSHLIQLEIERINLLNKLSKMNTSEKLRFLEVNHPELIIRTKYIFLAKYLGISRSSLSKTIQQISHLPFKE</sequence>
<dbReference type="EMBL" id="LT838813">
    <property type="protein sequence ID" value="SMD44449.1"/>
    <property type="molecule type" value="Genomic_DNA"/>
</dbReference>
<reference evidence="2" key="1">
    <citation type="submission" date="2017-04" db="EMBL/GenBank/DDBJ databases">
        <authorList>
            <person name="Varghese N."/>
            <person name="Submissions S."/>
        </authorList>
    </citation>
    <scope>NUCLEOTIDE SEQUENCE [LARGE SCALE GENOMIC DNA]</scope>
    <source>
        <strain evidence="2">DSM 16537</strain>
    </source>
</reference>
<keyword evidence="2" id="KW-1185">Reference proteome</keyword>
<organism evidence="1 2">
    <name type="scientific">Aquiflexum balticum DSM 16537</name>
    <dbReference type="NCBI Taxonomy" id="758820"/>
    <lineage>
        <taxon>Bacteria</taxon>
        <taxon>Pseudomonadati</taxon>
        <taxon>Bacteroidota</taxon>
        <taxon>Cytophagia</taxon>
        <taxon>Cytophagales</taxon>
        <taxon>Cyclobacteriaceae</taxon>
        <taxon>Aquiflexum</taxon>
    </lineage>
</organism>
<dbReference type="AlphaFoldDB" id="A0A1W2H6H2"/>
<accession>A0A1W2H6H2</accession>
<evidence type="ECO:0000313" key="1">
    <source>
        <dbReference type="EMBL" id="SMD44449.1"/>
    </source>
</evidence>
<dbReference type="Gene3D" id="2.60.120.10">
    <property type="entry name" value="Jelly Rolls"/>
    <property type="match status" value="1"/>
</dbReference>
<dbReference type="InterPro" id="IPR014710">
    <property type="entry name" value="RmlC-like_jellyroll"/>
</dbReference>
<dbReference type="InterPro" id="IPR018490">
    <property type="entry name" value="cNMP-bd_dom_sf"/>
</dbReference>
<gene>
    <name evidence="1" type="ORF">SAMN00777080_3070</name>
</gene>
<dbReference type="GO" id="GO:0016301">
    <property type="term" value="F:kinase activity"/>
    <property type="evidence" value="ECO:0007669"/>
    <property type="project" value="UniProtKB-KW"/>
</dbReference>
<keyword evidence="1" id="KW-0808">Transferase</keyword>
<keyword evidence="1" id="KW-0418">Kinase</keyword>
<dbReference type="Proteomes" id="UP000192333">
    <property type="component" value="Chromosome I"/>
</dbReference>